<gene>
    <name evidence="1" type="ORF">POTOM_011846</name>
</gene>
<proteinExistence type="predicted"/>
<organism evidence="1 2">
    <name type="scientific">Populus tomentosa</name>
    <name type="common">Chinese white poplar</name>
    <dbReference type="NCBI Taxonomy" id="118781"/>
    <lineage>
        <taxon>Eukaryota</taxon>
        <taxon>Viridiplantae</taxon>
        <taxon>Streptophyta</taxon>
        <taxon>Embryophyta</taxon>
        <taxon>Tracheophyta</taxon>
        <taxon>Spermatophyta</taxon>
        <taxon>Magnoliopsida</taxon>
        <taxon>eudicotyledons</taxon>
        <taxon>Gunneridae</taxon>
        <taxon>Pentapetalae</taxon>
        <taxon>rosids</taxon>
        <taxon>fabids</taxon>
        <taxon>Malpighiales</taxon>
        <taxon>Salicaceae</taxon>
        <taxon>Saliceae</taxon>
        <taxon>Populus</taxon>
    </lineage>
</organism>
<evidence type="ECO:0000313" key="1">
    <source>
        <dbReference type="EMBL" id="KAG6782446.1"/>
    </source>
</evidence>
<dbReference type="Proteomes" id="UP000886885">
    <property type="component" value="Chromosome 3A"/>
</dbReference>
<evidence type="ECO:0000313" key="2">
    <source>
        <dbReference type="Proteomes" id="UP000886885"/>
    </source>
</evidence>
<dbReference type="OrthoDB" id="40579at2759"/>
<comment type="caution">
    <text evidence="1">The sequence shown here is derived from an EMBL/GenBank/DDBJ whole genome shotgun (WGS) entry which is preliminary data.</text>
</comment>
<keyword evidence="2" id="KW-1185">Reference proteome</keyword>
<sequence>MEFLVDKEAMSRSLAPERFTAVNGLYKIREWVEDHGLKWVPVTVHIKHSKEKTKRKERGERWIWFFIIRPTPAEKLQPNETLH</sequence>
<dbReference type="EMBL" id="JAAWWB010000005">
    <property type="protein sequence ID" value="KAG6782446.1"/>
    <property type="molecule type" value="Genomic_DNA"/>
</dbReference>
<accession>A0A8X8A628</accession>
<dbReference type="AlphaFoldDB" id="A0A8X8A628"/>
<name>A0A8X8A628_POPTO</name>
<reference evidence="1" key="1">
    <citation type="journal article" date="2020" name="bioRxiv">
        <title>Hybrid origin of Populus tomentosa Carr. identified through genome sequencing and phylogenomic analysis.</title>
        <authorList>
            <person name="An X."/>
            <person name="Gao K."/>
            <person name="Chen Z."/>
            <person name="Li J."/>
            <person name="Yang X."/>
            <person name="Yang X."/>
            <person name="Zhou J."/>
            <person name="Guo T."/>
            <person name="Zhao T."/>
            <person name="Huang S."/>
            <person name="Miao D."/>
            <person name="Khan W.U."/>
            <person name="Rao P."/>
            <person name="Ye M."/>
            <person name="Lei B."/>
            <person name="Liao W."/>
            <person name="Wang J."/>
            <person name="Ji L."/>
            <person name="Li Y."/>
            <person name="Guo B."/>
            <person name="Mustafa N.S."/>
            <person name="Li S."/>
            <person name="Yun Q."/>
            <person name="Keller S.R."/>
            <person name="Mao J."/>
            <person name="Zhang R."/>
            <person name="Strauss S.H."/>
        </authorList>
    </citation>
    <scope>NUCLEOTIDE SEQUENCE</scope>
    <source>
        <strain evidence="1">GM15</strain>
        <tissue evidence="1">Leaf</tissue>
    </source>
</reference>
<protein>
    <submittedName>
        <fullName evidence="1">Uncharacterized protein</fullName>
    </submittedName>
</protein>